<keyword evidence="3 10" id="KW-0028">Amino-acid biosynthesis</keyword>
<dbReference type="InterPro" id="IPR017926">
    <property type="entry name" value="GATASE"/>
</dbReference>
<evidence type="ECO:0000313" key="14">
    <source>
        <dbReference type="EMBL" id="TXK05068.1"/>
    </source>
</evidence>
<keyword evidence="6 10" id="KW-0368">Histidine biosynthesis</keyword>
<sequence length="202" mass="22671">MVTIIDYKVGNLGSIQNMLKKIGVQSMVTSDPDQIRSAEKIILPGVGAFDSGICSLKELGLWEALNERVLKDKIPVLGICLGMQLLCNGSEEGKEKGLGWIDADVVRFRPSEKKFKTPHMGWNYTKTSPESQLFKEMHPDPKFYFVHSFYALANDTSSIAKTTYDVTFDSALEKGNILGTQFHPEKSHKFGMKLLKNFVDNY</sequence>
<accession>A0A418NAS8</accession>
<dbReference type="EMBL" id="QXFJ01000011">
    <property type="protein sequence ID" value="RIV72568.1"/>
    <property type="molecule type" value="Genomic_DNA"/>
</dbReference>
<feature type="active site" description="Nucleophile" evidence="10 11">
    <location>
        <position position="80"/>
    </location>
</feature>
<dbReference type="SUPFAM" id="SSF52317">
    <property type="entry name" value="Class I glutamine amidotransferase-like"/>
    <property type="match status" value="1"/>
</dbReference>
<evidence type="ECO:0000313" key="15">
    <source>
        <dbReference type="Proteomes" id="UP000284189"/>
    </source>
</evidence>
<keyword evidence="16" id="KW-1185">Reference proteome</keyword>
<comment type="function">
    <text evidence="10">IGPS catalyzes the conversion of PRFAR and glutamine to IGP, AICAR and glutamate. The HisH subunit catalyzes the hydrolysis of glutamine to glutamate and ammonia as part of the synthesis of IGP and AICAR. The resulting ammonia molecule is channeled to the active site of HisF.</text>
</comment>
<dbReference type="RefSeq" id="WP_119639185.1">
    <property type="nucleotide sequence ID" value="NZ_QXFJ01000011.1"/>
</dbReference>
<feature type="active site" evidence="10 11">
    <location>
        <position position="185"/>
    </location>
</feature>
<keyword evidence="4 10" id="KW-0378">Hydrolase</keyword>
<dbReference type="Pfam" id="PF00117">
    <property type="entry name" value="GATase"/>
    <property type="match status" value="1"/>
</dbReference>
<dbReference type="EC" id="3.5.1.2" evidence="10"/>
<dbReference type="PIRSF" id="PIRSF000495">
    <property type="entry name" value="Amidotransf_hisH"/>
    <property type="match status" value="1"/>
</dbReference>
<proteinExistence type="inferred from homology"/>
<evidence type="ECO:0000256" key="9">
    <source>
        <dbReference type="ARBA" id="ARBA00049534"/>
    </source>
</evidence>
<dbReference type="InterPro" id="IPR029062">
    <property type="entry name" value="Class_I_gatase-like"/>
</dbReference>
<comment type="caution">
    <text evidence="13">The sequence shown here is derived from an EMBL/GenBank/DDBJ whole genome shotgun (WGS) entry which is preliminary data.</text>
</comment>
<dbReference type="GO" id="GO:0004359">
    <property type="term" value="F:glutaminase activity"/>
    <property type="evidence" value="ECO:0007669"/>
    <property type="project" value="UniProtKB-EC"/>
</dbReference>
<dbReference type="GO" id="GO:0000107">
    <property type="term" value="F:imidazoleglycerol-phosphate synthase activity"/>
    <property type="evidence" value="ECO:0007669"/>
    <property type="project" value="UniProtKB-UniRule"/>
</dbReference>
<dbReference type="GO" id="GO:0000105">
    <property type="term" value="P:L-histidine biosynthetic process"/>
    <property type="evidence" value="ECO:0007669"/>
    <property type="project" value="UniProtKB-UniRule"/>
</dbReference>
<feature type="active site" evidence="10 11">
    <location>
        <position position="183"/>
    </location>
</feature>
<dbReference type="PANTHER" id="PTHR42701:SF1">
    <property type="entry name" value="IMIDAZOLE GLYCEROL PHOSPHATE SYNTHASE SUBUNIT HISH"/>
    <property type="match status" value="1"/>
</dbReference>
<dbReference type="GO" id="GO:0016829">
    <property type="term" value="F:lyase activity"/>
    <property type="evidence" value="ECO:0007669"/>
    <property type="project" value="UniProtKB-KW"/>
</dbReference>
<dbReference type="InterPro" id="IPR010139">
    <property type="entry name" value="Imidazole-glycPsynth_HisH"/>
</dbReference>
<keyword evidence="5 10" id="KW-0315">Glutamine amidotransferase</keyword>
<evidence type="ECO:0000256" key="3">
    <source>
        <dbReference type="ARBA" id="ARBA00022605"/>
    </source>
</evidence>
<dbReference type="GO" id="GO:0005737">
    <property type="term" value="C:cytoplasm"/>
    <property type="evidence" value="ECO:0007669"/>
    <property type="project" value="UniProtKB-SubCell"/>
</dbReference>
<gene>
    <name evidence="10 13" type="primary">hisH</name>
    <name evidence="13" type="ORF">D2U88_04850</name>
    <name evidence="14" type="ORF">FQ019_04820</name>
</gene>
<evidence type="ECO:0000256" key="7">
    <source>
        <dbReference type="ARBA" id="ARBA00023239"/>
    </source>
</evidence>
<evidence type="ECO:0000313" key="16">
    <source>
        <dbReference type="Proteomes" id="UP000321528"/>
    </source>
</evidence>
<comment type="pathway">
    <text evidence="1 10">Amino-acid biosynthesis; L-histidine biosynthesis; L-histidine from 5-phospho-alpha-D-ribose 1-diphosphate: step 5/9.</text>
</comment>
<reference evidence="14 16" key="2">
    <citation type="submission" date="2019-07" db="EMBL/GenBank/DDBJ databases">
        <title>Draft genome of two Muricauda strains isolated from deep sea.</title>
        <authorList>
            <person name="Sun C."/>
        </authorList>
    </citation>
    <scope>NUCLEOTIDE SEQUENCE [LARGE SCALE GENOMIC DNA]</scope>
    <source>
        <strain evidence="14 16">NH166</strain>
    </source>
</reference>
<dbReference type="EC" id="4.3.2.10" evidence="10"/>
<dbReference type="HAMAP" id="MF_00278">
    <property type="entry name" value="HisH"/>
    <property type="match status" value="1"/>
</dbReference>
<dbReference type="OrthoDB" id="9807137at2"/>
<dbReference type="Proteomes" id="UP000284189">
    <property type="component" value="Unassembled WGS sequence"/>
</dbReference>
<evidence type="ECO:0000256" key="1">
    <source>
        <dbReference type="ARBA" id="ARBA00005091"/>
    </source>
</evidence>
<evidence type="ECO:0000256" key="8">
    <source>
        <dbReference type="ARBA" id="ARBA00047838"/>
    </source>
</evidence>
<dbReference type="Gene3D" id="3.40.50.880">
    <property type="match status" value="1"/>
</dbReference>
<dbReference type="PROSITE" id="PS51273">
    <property type="entry name" value="GATASE_TYPE_1"/>
    <property type="match status" value="1"/>
</dbReference>
<reference evidence="13 15" key="1">
    <citation type="submission" date="2018-08" db="EMBL/GenBank/DDBJ databases">
        <title>Proposal of Muricauda 72 sp.nov. and Muricauda NH166 sp.nov., isolated from seawater.</title>
        <authorList>
            <person name="Cheng H."/>
            <person name="Wu Y.-H."/>
            <person name="Guo L.-L."/>
            <person name="Xu X.-W."/>
        </authorList>
    </citation>
    <scope>NUCLEOTIDE SEQUENCE [LARGE SCALE GENOMIC DNA]</scope>
    <source>
        <strain evidence="13 15">NH166</strain>
    </source>
</reference>
<dbReference type="PANTHER" id="PTHR42701">
    <property type="entry name" value="IMIDAZOLE GLYCEROL PHOSPHATE SYNTHASE SUBUNIT HISH"/>
    <property type="match status" value="1"/>
</dbReference>
<dbReference type="AlphaFoldDB" id="A0A418NAS8"/>
<protein>
    <recommendedName>
        <fullName evidence="10">Imidazole glycerol phosphate synthase subunit HisH</fullName>
        <ecNumber evidence="10">4.3.2.10</ecNumber>
    </recommendedName>
    <alternativeName>
        <fullName evidence="10">IGP synthase glutaminase subunit</fullName>
        <ecNumber evidence="10">3.5.1.2</ecNumber>
    </alternativeName>
    <alternativeName>
        <fullName evidence="10">IGP synthase subunit HisH</fullName>
    </alternativeName>
    <alternativeName>
        <fullName evidence="10">ImGP synthase subunit HisH</fullName>
        <shortName evidence="10">IGPS subunit HisH</shortName>
    </alternativeName>
</protein>
<name>A0A418NAS8_9FLAO</name>
<comment type="catalytic activity">
    <reaction evidence="8 10">
        <text>5-[(5-phospho-1-deoxy-D-ribulos-1-ylimino)methylamino]-1-(5-phospho-beta-D-ribosyl)imidazole-4-carboxamide + L-glutamine = D-erythro-1-(imidazol-4-yl)glycerol 3-phosphate + 5-amino-1-(5-phospho-beta-D-ribosyl)imidazole-4-carboxamide + L-glutamate + H(+)</text>
        <dbReference type="Rhea" id="RHEA:24793"/>
        <dbReference type="ChEBI" id="CHEBI:15378"/>
        <dbReference type="ChEBI" id="CHEBI:29985"/>
        <dbReference type="ChEBI" id="CHEBI:58278"/>
        <dbReference type="ChEBI" id="CHEBI:58359"/>
        <dbReference type="ChEBI" id="CHEBI:58475"/>
        <dbReference type="ChEBI" id="CHEBI:58525"/>
        <dbReference type="EC" id="4.3.2.10"/>
    </reaction>
</comment>
<dbReference type="CDD" id="cd01748">
    <property type="entry name" value="GATase1_IGP_Synthase"/>
    <property type="match status" value="1"/>
</dbReference>
<evidence type="ECO:0000259" key="12">
    <source>
        <dbReference type="Pfam" id="PF00117"/>
    </source>
</evidence>
<evidence type="ECO:0000256" key="6">
    <source>
        <dbReference type="ARBA" id="ARBA00023102"/>
    </source>
</evidence>
<organism evidence="13 15">
    <name type="scientific">Flagellimonas aequoris</name>
    <dbReference type="NCBI Taxonomy" id="2306997"/>
    <lineage>
        <taxon>Bacteria</taxon>
        <taxon>Pseudomonadati</taxon>
        <taxon>Bacteroidota</taxon>
        <taxon>Flavobacteriia</taxon>
        <taxon>Flavobacteriales</taxon>
        <taxon>Flavobacteriaceae</taxon>
        <taxon>Flagellimonas</taxon>
    </lineage>
</organism>
<dbReference type="NCBIfam" id="TIGR01855">
    <property type="entry name" value="IMP_synth_hisH"/>
    <property type="match status" value="1"/>
</dbReference>
<feature type="domain" description="Glutamine amidotransferase" evidence="12">
    <location>
        <begin position="4"/>
        <end position="199"/>
    </location>
</feature>
<evidence type="ECO:0000313" key="13">
    <source>
        <dbReference type="EMBL" id="RIV72568.1"/>
    </source>
</evidence>
<comment type="subunit">
    <text evidence="2 10">Heterodimer of HisH and HisF.</text>
</comment>
<evidence type="ECO:0000256" key="4">
    <source>
        <dbReference type="ARBA" id="ARBA00022801"/>
    </source>
</evidence>
<evidence type="ECO:0000256" key="11">
    <source>
        <dbReference type="PIRSR" id="PIRSR000495-1"/>
    </source>
</evidence>
<comment type="catalytic activity">
    <reaction evidence="9 10">
        <text>L-glutamine + H2O = L-glutamate + NH4(+)</text>
        <dbReference type="Rhea" id="RHEA:15889"/>
        <dbReference type="ChEBI" id="CHEBI:15377"/>
        <dbReference type="ChEBI" id="CHEBI:28938"/>
        <dbReference type="ChEBI" id="CHEBI:29985"/>
        <dbReference type="ChEBI" id="CHEBI:58359"/>
        <dbReference type="EC" id="3.5.1.2"/>
    </reaction>
</comment>
<dbReference type="UniPathway" id="UPA00031">
    <property type="reaction ID" value="UER00010"/>
</dbReference>
<evidence type="ECO:0000256" key="10">
    <source>
        <dbReference type="HAMAP-Rule" id="MF_00278"/>
    </source>
</evidence>
<dbReference type="EMBL" id="VNWL01000010">
    <property type="protein sequence ID" value="TXK05068.1"/>
    <property type="molecule type" value="Genomic_DNA"/>
</dbReference>
<evidence type="ECO:0000256" key="2">
    <source>
        <dbReference type="ARBA" id="ARBA00011152"/>
    </source>
</evidence>
<keyword evidence="7 10" id="KW-0456">Lyase</keyword>
<comment type="subcellular location">
    <subcellularLocation>
        <location evidence="10">Cytoplasm</location>
    </subcellularLocation>
</comment>
<keyword evidence="10" id="KW-0963">Cytoplasm</keyword>
<evidence type="ECO:0000256" key="5">
    <source>
        <dbReference type="ARBA" id="ARBA00022962"/>
    </source>
</evidence>
<dbReference type="Proteomes" id="UP000321528">
    <property type="component" value="Unassembled WGS sequence"/>
</dbReference>